<accession>A0ABY1NHS4</accession>
<sequence>MIVYTWTPLIFARKGFPRDEQGVPFLPGNVLKEGIESALVYYYIKKDKEIESKVKAYLLRKHLNPEAVIGDVKRIIAEKYSFVKEIVIPERLSLDGEIKEVEVEVFDLKKWEEVESFRTEVFVGSVGGDFSIPEKVKPAAHSFCEALARMEMSMLKDHPLVEKFYQPLLNDMKRWEIPLRLGMWTEVRYRGYLLFFWRIKEVRERLMETLKMDIRPKRVLFFPRERQTAGWCEIKP</sequence>
<protein>
    <recommendedName>
        <fullName evidence="3">POTRA domain-containing protein</fullName>
    </recommendedName>
</protein>
<dbReference type="EMBL" id="FXUB01000001">
    <property type="protein sequence ID" value="SMP08093.1"/>
    <property type="molecule type" value="Genomic_DNA"/>
</dbReference>
<name>A0ABY1NHS4_9BACT</name>
<dbReference type="Proteomes" id="UP001157911">
    <property type="component" value="Unassembled WGS sequence"/>
</dbReference>
<reference evidence="1 2" key="1">
    <citation type="submission" date="2017-05" db="EMBL/GenBank/DDBJ databases">
        <authorList>
            <person name="Varghese N."/>
            <person name="Submissions S."/>
        </authorList>
    </citation>
    <scope>NUCLEOTIDE SEQUENCE [LARGE SCALE GENOMIC DNA]</scope>
    <source>
        <strain evidence="1 2">DSM 15522</strain>
    </source>
</reference>
<evidence type="ECO:0000313" key="1">
    <source>
        <dbReference type="EMBL" id="SMP08093.1"/>
    </source>
</evidence>
<proteinExistence type="predicted"/>
<comment type="caution">
    <text evidence="1">The sequence shown here is derived from an EMBL/GenBank/DDBJ whole genome shotgun (WGS) entry which is preliminary data.</text>
</comment>
<dbReference type="RefSeq" id="WP_283400058.1">
    <property type="nucleotide sequence ID" value="NZ_FXUB01000001.1"/>
</dbReference>
<organism evidence="1 2">
    <name type="scientific">Desulfurobacterium pacificum</name>
    <dbReference type="NCBI Taxonomy" id="240166"/>
    <lineage>
        <taxon>Bacteria</taxon>
        <taxon>Pseudomonadati</taxon>
        <taxon>Aquificota</taxon>
        <taxon>Aquificia</taxon>
        <taxon>Desulfurobacteriales</taxon>
        <taxon>Desulfurobacteriaceae</taxon>
        <taxon>Desulfurobacterium</taxon>
    </lineage>
</organism>
<gene>
    <name evidence="1" type="ORF">SAMN06265339_0555</name>
</gene>
<evidence type="ECO:0000313" key="2">
    <source>
        <dbReference type="Proteomes" id="UP001157911"/>
    </source>
</evidence>
<keyword evidence="2" id="KW-1185">Reference proteome</keyword>
<evidence type="ECO:0008006" key="3">
    <source>
        <dbReference type="Google" id="ProtNLM"/>
    </source>
</evidence>